<organism evidence="2 3">
    <name type="scientific">Marinomonas aquiplantarum</name>
    <dbReference type="NCBI Taxonomy" id="491951"/>
    <lineage>
        <taxon>Bacteria</taxon>
        <taxon>Pseudomonadati</taxon>
        <taxon>Pseudomonadota</taxon>
        <taxon>Gammaproteobacteria</taxon>
        <taxon>Oceanospirillales</taxon>
        <taxon>Oceanospirillaceae</taxon>
        <taxon>Marinomonas</taxon>
    </lineage>
</organism>
<dbReference type="AlphaFoldDB" id="A0A366D281"/>
<dbReference type="EMBL" id="QNRF01000003">
    <property type="protein sequence ID" value="RBO84151.1"/>
    <property type="molecule type" value="Genomic_DNA"/>
</dbReference>
<evidence type="ECO:0000313" key="3">
    <source>
        <dbReference type="Proteomes" id="UP000252086"/>
    </source>
</evidence>
<dbReference type="Proteomes" id="UP000252086">
    <property type="component" value="Unassembled WGS sequence"/>
</dbReference>
<accession>A0A366D281</accession>
<comment type="caution">
    <text evidence="2">The sequence shown here is derived from an EMBL/GenBank/DDBJ whole genome shotgun (WGS) entry which is preliminary data.</text>
</comment>
<feature type="chain" id="PRO_5016586354" description="WG repeat protein" evidence="1">
    <location>
        <begin position="28"/>
        <end position="308"/>
    </location>
</feature>
<reference evidence="2 3" key="1">
    <citation type="submission" date="2018-06" db="EMBL/GenBank/DDBJ databases">
        <title>Genomic Encyclopedia of Type Strains, Phase III (KMG-III): the genomes of soil and plant-associated and newly described type strains.</title>
        <authorList>
            <person name="Whitman W."/>
        </authorList>
    </citation>
    <scope>NUCLEOTIDE SEQUENCE [LARGE SCALE GENOMIC DNA]</scope>
    <source>
        <strain evidence="2 3">CECT 7732</strain>
    </source>
</reference>
<keyword evidence="3" id="KW-1185">Reference proteome</keyword>
<sequence length="308" mass="35164">MIRDTNLMKTKLWLTSALLFVCCICYAADGQNNQFTLVINGQKTEALPIGYKYIEHNEILLDSTTGKPVGKASELLNPMPMVEKRKNGALYLVDAIDDKGYHLQNYTQTKARHNWVHRWDKLGIGYLSIDDVTLWSLGENEGSEIELLVYNNQKNKIKGRLRDFATLSHTGTKYSIDFLIYEIDGDWLKVGDDAWFKYDKRFTSISYWQDSLVGTPEDEGWPGYSILNQPLLTKDASGQYSQSKTRVTTEGKFIYLLENDGNYGYVMATDKPIPTCGDKKIPLKVDKGWIRTFDDNKTPILHIEGMIC</sequence>
<feature type="signal peptide" evidence="1">
    <location>
        <begin position="1"/>
        <end position="27"/>
    </location>
</feature>
<name>A0A366D281_9GAMM</name>
<keyword evidence="1" id="KW-0732">Signal</keyword>
<protein>
    <recommendedName>
        <fullName evidence="4">WG repeat protein</fullName>
    </recommendedName>
</protein>
<evidence type="ECO:0000313" key="2">
    <source>
        <dbReference type="EMBL" id="RBO84151.1"/>
    </source>
</evidence>
<proteinExistence type="predicted"/>
<evidence type="ECO:0000256" key="1">
    <source>
        <dbReference type="SAM" id="SignalP"/>
    </source>
</evidence>
<evidence type="ECO:0008006" key="4">
    <source>
        <dbReference type="Google" id="ProtNLM"/>
    </source>
</evidence>
<gene>
    <name evidence="2" type="ORF">DFP76_103426</name>
</gene>